<evidence type="ECO:0000256" key="2">
    <source>
        <dbReference type="ARBA" id="ARBA00022741"/>
    </source>
</evidence>
<dbReference type="Pfam" id="PF00069">
    <property type="entry name" value="Pkinase"/>
    <property type="match status" value="1"/>
</dbReference>
<comment type="similarity">
    <text evidence="1">Belongs to the protein kinase superfamily. STE Ser/Thr protein kinase family. STE20 subfamily.</text>
</comment>
<reference evidence="6" key="2">
    <citation type="submission" date="2020-09" db="EMBL/GenBank/DDBJ databases">
        <authorList>
            <person name="Sun Q."/>
            <person name="Zhou Y."/>
        </authorList>
    </citation>
    <scope>NUCLEOTIDE SEQUENCE</scope>
    <source>
        <strain evidence="6">CGMCC 4.7201</strain>
    </source>
</reference>
<sequence length="521" mass="56502">MEMTEPHDLARRLLDGRYRFLDPVVHSGTGTVWSAVDISTNRPVTVRERKLPPDMESDRQRLLVARVLKAARAADRRLRHPGVHRVLDAVAQEGLLWIVTAPWRGRPVGELLRRNTPLKTAQVCEIGLQVLDILEAAHKQQLVHGGLEPSCVLVDEDGQVTLTEFGVAAAIDALSGGQERPFASPEQTGGRRPDPACDLWSTGALLNAMAGPAVVRWPDGPLALTIEGLLRRAPAERLTADVARRALLRLLEDAEPPRQVPQAGLPTVMRRRARAALIGRSCRTTALAASAVLVVGALALVLVTQRGGGGSSGVKGSGAAHESTAPPTADPSASDAASPQPSGVPESFYRATDPEGFSIALPLGWKRVGNNGFSSGTRYGDEGDARRLLVDWTHRPGADQLTAWRRLERSVRASTPGYSRIGEIRSVKYRGYQAADWEWTFDFNGIHYRTLNRGFVVDSGHGYAIKWSVPAAAWNLPENQRALRTFLRTFRPADAATSSTCRYTTAPPGQADELPVRGGCR</sequence>
<keyword evidence="3" id="KW-0067">ATP-binding</keyword>
<dbReference type="GO" id="GO:0004672">
    <property type="term" value="F:protein kinase activity"/>
    <property type="evidence" value="ECO:0007669"/>
    <property type="project" value="InterPro"/>
</dbReference>
<accession>A0A917ZRV6</accession>
<organism evidence="6 7">
    <name type="scientific">Wenjunlia tyrosinilytica</name>
    <dbReference type="NCBI Taxonomy" id="1544741"/>
    <lineage>
        <taxon>Bacteria</taxon>
        <taxon>Bacillati</taxon>
        <taxon>Actinomycetota</taxon>
        <taxon>Actinomycetes</taxon>
        <taxon>Kitasatosporales</taxon>
        <taxon>Streptomycetaceae</taxon>
        <taxon>Wenjunlia</taxon>
    </lineage>
</organism>
<comment type="caution">
    <text evidence="6">The sequence shown here is derived from an EMBL/GenBank/DDBJ whole genome shotgun (WGS) entry which is preliminary data.</text>
</comment>
<dbReference type="Gene3D" id="1.10.510.10">
    <property type="entry name" value="Transferase(Phosphotransferase) domain 1"/>
    <property type="match status" value="1"/>
</dbReference>
<keyword evidence="2" id="KW-0547">Nucleotide-binding</keyword>
<dbReference type="PROSITE" id="PS50011">
    <property type="entry name" value="PROTEIN_KINASE_DOM"/>
    <property type="match status" value="1"/>
</dbReference>
<evidence type="ECO:0000256" key="3">
    <source>
        <dbReference type="ARBA" id="ARBA00022840"/>
    </source>
</evidence>
<evidence type="ECO:0000259" key="5">
    <source>
        <dbReference type="PROSITE" id="PS50011"/>
    </source>
</evidence>
<dbReference type="SMART" id="SM00220">
    <property type="entry name" value="S_TKc"/>
    <property type="match status" value="1"/>
</dbReference>
<dbReference type="AlphaFoldDB" id="A0A917ZRV6"/>
<feature type="region of interest" description="Disordered" evidence="4">
    <location>
        <begin position="499"/>
        <end position="521"/>
    </location>
</feature>
<evidence type="ECO:0000256" key="1">
    <source>
        <dbReference type="ARBA" id="ARBA00008874"/>
    </source>
</evidence>
<dbReference type="InterPro" id="IPR011009">
    <property type="entry name" value="Kinase-like_dom_sf"/>
</dbReference>
<feature type="region of interest" description="Disordered" evidence="4">
    <location>
        <begin position="310"/>
        <end position="349"/>
    </location>
</feature>
<feature type="domain" description="Protein kinase" evidence="5">
    <location>
        <begin position="18"/>
        <end position="277"/>
    </location>
</feature>
<dbReference type="PANTHER" id="PTHR45832:SF22">
    <property type="entry name" value="SERINE_THREONINE-PROTEIN KINASE SAMKA-RELATED"/>
    <property type="match status" value="1"/>
</dbReference>
<dbReference type="GO" id="GO:0005524">
    <property type="term" value="F:ATP binding"/>
    <property type="evidence" value="ECO:0007669"/>
    <property type="project" value="UniProtKB-KW"/>
</dbReference>
<dbReference type="PANTHER" id="PTHR45832">
    <property type="entry name" value="SERINE/THREONINE-PROTEIN KINASE SAMKA-RELATED-RELATED"/>
    <property type="match status" value="1"/>
</dbReference>
<protein>
    <recommendedName>
        <fullName evidence="5">Protein kinase domain-containing protein</fullName>
    </recommendedName>
</protein>
<reference evidence="6" key="1">
    <citation type="journal article" date="2014" name="Int. J. Syst. Evol. Microbiol.">
        <title>Complete genome sequence of Corynebacterium casei LMG S-19264T (=DSM 44701T), isolated from a smear-ripened cheese.</title>
        <authorList>
            <consortium name="US DOE Joint Genome Institute (JGI-PGF)"/>
            <person name="Walter F."/>
            <person name="Albersmeier A."/>
            <person name="Kalinowski J."/>
            <person name="Ruckert C."/>
        </authorList>
    </citation>
    <scope>NUCLEOTIDE SEQUENCE</scope>
    <source>
        <strain evidence="6">CGMCC 4.7201</strain>
    </source>
</reference>
<dbReference type="EMBL" id="BMMS01000017">
    <property type="protein sequence ID" value="GGO91775.1"/>
    <property type="molecule type" value="Genomic_DNA"/>
</dbReference>
<evidence type="ECO:0000313" key="7">
    <source>
        <dbReference type="Proteomes" id="UP000641932"/>
    </source>
</evidence>
<evidence type="ECO:0000313" key="6">
    <source>
        <dbReference type="EMBL" id="GGO91775.1"/>
    </source>
</evidence>
<keyword evidence="7" id="KW-1185">Reference proteome</keyword>
<name>A0A917ZRV6_9ACTN</name>
<dbReference type="SUPFAM" id="SSF56112">
    <property type="entry name" value="Protein kinase-like (PK-like)"/>
    <property type="match status" value="1"/>
</dbReference>
<dbReference type="Proteomes" id="UP000641932">
    <property type="component" value="Unassembled WGS sequence"/>
</dbReference>
<dbReference type="InterPro" id="IPR051931">
    <property type="entry name" value="PAK3-like"/>
</dbReference>
<dbReference type="Gene3D" id="3.30.200.20">
    <property type="entry name" value="Phosphorylase Kinase, domain 1"/>
    <property type="match status" value="1"/>
</dbReference>
<dbReference type="InterPro" id="IPR000719">
    <property type="entry name" value="Prot_kinase_dom"/>
</dbReference>
<evidence type="ECO:0000256" key="4">
    <source>
        <dbReference type="SAM" id="MobiDB-lite"/>
    </source>
</evidence>
<feature type="compositionally biased region" description="Low complexity" evidence="4">
    <location>
        <begin position="323"/>
        <end position="341"/>
    </location>
</feature>
<gene>
    <name evidence="6" type="ORF">GCM10012280_40430</name>
</gene>
<proteinExistence type="inferred from homology"/>